<sequence>MTMHIRIDSQKKILSIKTRLTNAARLIKKRQCVFILCTFPLYVCGQNNSTYNYSLSISPETTVAGGIIDTTKAGETQVKISSLIKPSSSFSATTVVQSSTPSLHFDSSLKKVFFKTDGGNYTFATSFSEVSGSVTVSVTPEGSAYPTGRFTITPDPSLSSFSVEDIASQTTRLVSFSTAIKPSAVKQLPDKTNAINITELVRQLQDDKDGLQAEKKRLDERSAKLDIKSDKLDKLSDKLDKRDIELHERETIIKIFGAAEAVIFVGILVTLAIKYKLFSRIRKGCGFGSHDPEVADTNIELMEKAP</sequence>
<reference evidence="3" key="1">
    <citation type="submission" date="2022-10" db="EMBL/GenBank/DDBJ databases">
        <title>Completed Genome Sequence of two octocoral isolated bacterium, Endozoicomonas euniceicola EF212T and Endozoicomonas gorgoniicola PS125T.</title>
        <authorList>
            <person name="Chiou Y.-J."/>
            <person name="Chen Y.-H."/>
        </authorList>
    </citation>
    <scope>NUCLEOTIDE SEQUENCE</scope>
    <source>
        <strain evidence="3">EF212</strain>
    </source>
</reference>
<dbReference type="Proteomes" id="UP001163255">
    <property type="component" value="Chromosome"/>
</dbReference>
<dbReference type="RefSeq" id="WP_262601036.1">
    <property type="nucleotide sequence ID" value="NZ_CP103300.1"/>
</dbReference>
<organism evidence="3 4">
    <name type="scientific">Endozoicomonas euniceicola</name>
    <dbReference type="NCBI Taxonomy" id="1234143"/>
    <lineage>
        <taxon>Bacteria</taxon>
        <taxon>Pseudomonadati</taxon>
        <taxon>Pseudomonadota</taxon>
        <taxon>Gammaproteobacteria</taxon>
        <taxon>Oceanospirillales</taxon>
        <taxon>Endozoicomonadaceae</taxon>
        <taxon>Endozoicomonas</taxon>
    </lineage>
</organism>
<evidence type="ECO:0000313" key="3">
    <source>
        <dbReference type="EMBL" id="UYM18283.1"/>
    </source>
</evidence>
<evidence type="ECO:0000313" key="4">
    <source>
        <dbReference type="Proteomes" id="UP001163255"/>
    </source>
</evidence>
<name>A0ABY6H217_9GAMM</name>
<feature type="coiled-coil region" evidence="1">
    <location>
        <begin position="194"/>
        <end position="228"/>
    </location>
</feature>
<evidence type="ECO:0000256" key="2">
    <source>
        <dbReference type="SAM" id="Phobius"/>
    </source>
</evidence>
<gene>
    <name evidence="3" type="ORF">NX720_10370</name>
</gene>
<keyword evidence="2" id="KW-0812">Transmembrane</keyword>
<dbReference type="EMBL" id="CP103300">
    <property type="protein sequence ID" value="UYM18283.1"/>
    <property type="molecule type" value="Genomic_DNA"/>
</dbReference>
<keyword evidence="2" id="KW-0472">Membrane</keyword>
<proteinExistence type="predicted"/>
<keyword evidence="1" id="KW-0175">Coiled coil</keyword>
<keyword evidence="4" id="KW-1185">Reference proteome</keyword>
<keyword evidence="2" id="KW-1133">Transmembrane helix</keyword>
<evidence type="ECO:0000256" key="1">
    <source>
        <dbReference type="SAM" id="Coils"/>
    </source>
</evidence>
<accession>A0ABY6H217</accession>
<feature type="transmembrane region" description="Helical" evidence="2">
    <location>
        <begin position="252"/>
        <end position="273"/>
    </location>
</feature>
<protein>
    <submittedName>
        <fullName evidence="3">Siphovirus Gp157 family protein</fullName>
    </submittedName>
</protein>